<keyword evidence="3" id="KW-0206">Cytoskeleton</keyword>
<reference evidence="10 11" key="1">
    <citation type="submission" date="2024-02" db="EMBL/GenBank/DDBJ databases">
        <authorList>
            <person name="Daric V."/>
            <person name="Darras S."/>
        </authorList>
    </citation>
    <scope>NUCLEOTIDE SEQUENCE [LARGE SCALE GENOMIC DNA]</scope>
</reference>
<sequence length="340" mass="38259">MPALLPENTSPDLRGSTLAPKEPYHVPGYAGYRPQYKFQCSETFGNTTNRLLASADVRKSSNSVLRPIDPPRSRTVPLGFHDVPKLEGDQFDIGEILESRRSKWGDQLFKPDMRSGYMGFVPKAHFSSYHSKTFPQICNTALKDFTEDQANHKDKARHLRDTMRMQESGGLVGSQRNVLLTSTKLPLYSIRSTMRPYVSSSTHQRHDSPYFLPDEHPHKHFRSGFAGHVPFYKDLGGHGYPIVTNQALREFTKERKRILSSVDQPLSPAKIGVPYPPVKSVSFPGRSSKQNIFLVDSGIIPRYAGYVPGQKFRFGQTFGHSTENPLNVKVESPKVLSILS</sequence>
<feature type="domain" description="Ciliary microtubule inner protein 2A-C-like" evidence="9">
    <location>
        <begin position="22"/>
        <end position="61"/>
    </location>
</feature>
<evidence type="ECO:0000313" key="11">
    <source>
        <dbReference type="Proteomes" id="UP001642483"/>
    </source>
</evidence>
<evidence type="ECO:0000313" key="10">
    <source>
        <dbReference type="EMBL" id="CAK8689245.1"/>
    </source>
</evidence>
<keyword evidence="11" id="KW-1185">Reference proteome</keyword>
<evidence type="ECO:0000259" key="9">
    <source>
        <dbReference type="Pfam" id="PF10629"/>
    </source>
</evidence>
<dbReference type="Proteomes" id="UP001642483">
    <property type="component" value="Unassembled WGS sequence"/>
</dbReference>
<protein>
    <recommendedName>
        <fullName evidence="7">Ciliary microtubule inner protein 2B</fullName>
    </recommendedName>
</protein>
<comment type="subcellular location">
    <subcellularLocation>
        <location evidence="1">Cytoplasm</location>
        <location evidence="1">Cytoskeleton</location>
        <location evidence="1">Cilium axoneme</location>
    </subcellularLocation>
</comment>
<proteinExistence type="inferred from homology"/>
<dbReference type="Pfam" id="PF10629">
    <property type="entry name" value="CMI2B-like"/>
    <property type="match status" value="2"/>
</dbReference>
<dbReference type="EMBL" id="CAWYQH010000108">
    <property type="protein sequence ID" value="CAK8689245.1"/>
    <property type="molecule type" value="Genomic_DNA"/>
</dbReference>
<evidence type="ECO:0000256" key="2">
    <source>
        <dbReference type="ARBA" id="ARBA00022490"/>
    </source>
</evidence>
<accession>A0ABP0GC99</accession>
<comment type="similarity">
    <text evidence="6">Belongs to the CIMIP2 family.</text>
</comment>
<gene>
    <name evidence="10" type="ORF">CVLEPA_LOCUS21277</name>
</gene>
<organism evidence="10 11">
    <name type="scientific">Clavelina lepadiformis</name>
    <name type="common">Light-bulb sea squirt</name>
    <name type="synonym">Ascidia lepadiformis</name>
    <dbReference type="NCBI Taxonomy" id="159417"/>
    <lineage>
        <taxon>Eukaryota</taxon>
        <taxon>Metazoa</taxon>
        <taxon>Chordata</taxon>
        <taxon>Tunicata</taxon>
        <taxon>Ascidiacea</taxon>
        <taxon>Aplousobranchia</taxon>
        <taxon>Clavelinidae</taxon>
        <taxon>Clavelina</taxon>
    </lineage>
</organism>
<dbReference type="InterPro" id="IPR018902">
    <property type="entry name" value="CMI2A-C-like_dom"/>
</dbReference>
<feature type="region of interest" description="Disordered" evidence="8">
    <location>
        <begin position="1"/>
        <end position="20"/>
    </location>
</feature>
<evidence type="ECO:0000256" key="1">
    <source>
        <dbReference type="ARBA" id="ARBA00004430"/>
    </source>
</evidence>
<comment type="caution">
    <text evidence="10">The sequence shown here is derived from an EMBL/GenBank/DDBJ whole genome shotgun (WGS) entry which is preliminary data.</text>
</comment>
<feature type="domain" description="Ciliary microtubule inner protein 2A-C-like" evidence="9">
    <location>
        <begin position="298"/>
        <end position="324"/>
    </location>
</feature>
<dbReference type="PANTHER" id="PTHR22146">
    <property type="entry name" value="CAT EYE SYNDROME CRITICAL REGION PROTEIN 6"/>
    <property type="match status" value="1"/>
</dbReference>
<evidence type="ECO:0000256" key="7">
    <source>
        <dbReference type="ARBA" id="ARBA00041163"/>
    </source>
</evidence>
<evidence type="ECO:0000256" key="3">
    <source>
        <dbReference type="ARBA" id="ARBA00023212"/>
    </source>
</evidence>
<evidence type="ECO:0000256" key="8">
    <source>
        <dbReference type="SAM" id="MobiDB-lite"/>
    </source>
</evidence>
<keyword evidence="4" id="KW-0966">Cell projection</keyword>
<evidence type="ECO:0000256" key="5">
    <source>
        <dbReference type="ARBA" id="ARBA00035003"/>
    </source>
</evidence>
<comment type="function">
    <text evidence="5">Microtubule inner protein (MIP) part of the dynein-decorated doublet microtubules (DMTs) in cilia axoneme, which is required for motile cilia beating.</text>
</comment>
<keyword evidence="2" id="KW-0963">Cytoplasm</keyword>
<evidence type="ECO:0000256" key="4">
    <source>
        <dbReference type="ARBA" id="ARBA00023273"/>
    </source>
</evidence>
<name>A0ABP0GC99_CLALP</name>
<dbReference type="PANTHER" id="PTHR22146:SF8">
    <property type="entry name" value="PROTEIN FAM166B"/>
    <property type="match status" value="1"/>
</dbReference>
<evidence type="ECO:0000256" key="6">
    <source>
        <dbReference type="ARBA" id="ARBA00035661"/>
    </source>
</evidence>